<evidence type="ECO:0000256" key="6">
    <source>
        <dbReference type="ARBA" id="ARBA00022679"/>
    </source>
</evidence>
<feature type="domain" description="Ribosomal RNA small subunit methyltransferase E PUA-like" evidence="12">
    <location>
        <begin position="43"/>
        <end position="90"/>
    </location>
</feature>
<feature type="domain" description="Ribosomal RNA small subunit methyltransferase E methyltransferase" evidence="11">
    <location>
        <begin position="99"/>
        <end position="260"/>
    </location>
</feature>
<dbReference type="InterPro" id="IPR029028">
    <property type="entry name" value="Alpha/beta_knot_MTases"/>
</dbReference>
<evidence type="ECO:0000256" key="5">
    <source>
        <dbReference type="ARBA" id="ARBA00022603"/>
    </source>
</evidence>
<dbReference type="InterPro" id="IPR029026">
    <property type="entry name" value="tRNA_m1G_MTases_N"/>
</dbReference>
<keyword evidence="5 10" id="KW-0489">Methyltransferase</keyword>
<dbReference type="GO" id="GO:0070042">
    <property type="term" value="F:rRNA (uridine-N3-)-methyltransferase activity"/>
    <property type="evidence" value="ECO:0007669"/>
    <property type="project" value="TreeGrafter"/>
</dbReference>
<dbReference type="EC" id="2.1.1.193" evidence="10"/>
<dbReference type="CDD" id="cd18084">
    <property type="entry name" value="RsmE-like"/>
    <property type="match status" value="1"/>
</dbReference>
<dbReference type="InterPro" id="IPR006700">
    <property type="entry name" value="RsmE"/>
</dbReference>
<dbReference type="PANTHER" id="PTHR30027:SF3">
    <property type="entry name" value="16S RRNA (URACIL(1498)-N(3))-METHYLTRANSFERASE"/>
    <property type="match status" value="1"/>
</dbReference>
<name>A0A550JF25_9BACT</name>
<gene>
    <name evidence="13" type="ORF">FL622_08305</name>
</gene>
<dbReference type="Gene3D" id="3.40.1280.10">
    <property type="match status" value="1"/>
</dbReference>
<keyword evidence="7 10" id="KW-0949">S-adenosyl-L-methionine</keyword>
<dbReference type="GO" id="GO:0005737">
    <property type="term" value="C:cytoplasm"/>
    <property type="evidence" value="ECO:0007669"/>
    <property type="project" value="UniProtKB-SubCell"/>
</dbReference>
<evidence type="ECO:0000256" key="4">
    <source>
        <dbReference type="ARBA" id="ARBA00022552"/>
    </source>
</evidence>
<evidence type="ECO:0000259" key="11">
    <source>
        <dbReference type="Pfam" id="PF04452"/>
    </source>
</evidence>
<dbReference type="GO" id="GO:0070475">
    <property type="term" value="P:rRNA base methylation"/>
    <property type="evidence" value="ECO:0007669"/>
    <property type="project" value="TreeGrafter"/>
</dbReference>
<evidence type="ECO:0000256" key="10">
    <source>
        <dbReference type="PIRNR" id="PIRNR015601"/>
    </source>
</evidence>
<dbReference type="PIRSF" id="PIRSF015601">
    <property type="entry name" value="MTase_slr0722"/>
    <property type="match status" value="1"/>
</dbReference>
<proteinExistence type="inferred from homology"/>
<dbReference type="Pfam" id="PF20260">
    <property type="entry name" value="PUA_4"/>
    <property type="match status" value="1"/>
</dbReference>
<comment type="similarity">
    <text evidence="2 10">Belongs to the RNA methyltransferase RsmE family.</text>
</comment>
<keyword evidence="14" id="KW-1185">Reference proteome</keyword>
<dbReference type="SUPFAM" id="SSF88697">
    <property type="entry name" value="PUA domain-like"/>
    <property type="match status" value="1"/>
</dbReference>
<comment type="catalytic activity">
    <reaction evidence="9 10">
        <text>uridine(1498) in 16S rRNA + S-adenosyl-L-methionine = N(3)-methyluridine(1498) in 16S rRNA + S-adenosyl-L-homocysteine + H(+)</text>
        <dbReference type="Rhea" id="RHEA:42920"/>
        <dbReference type="Rhea" id="RHEA-COMP:10283"/>
        <dbReference type="Rhea" id="RHEA-COMP:10284"/>
        <dbReference type="ChEBI" id="CHEBI:15378"/>
        <dbReference type="ChEBI" id="CHEBI:57856"/>
        <dbReference type="ChEBI" id="CHEBI:59789"/>
        <dbReference type="ChEBI" id="CHEBI:65315"/>
        <dbReference type="ChEBI" id="CHEBI:74502"/>
        <dbReference type="EC" id="2.1.1.193"/>
    </reaction>
</comment>
<sequence length="271" mass="29841">MGLPPLPETRLVFPPERRPLLPERPMQRFFVPPELIAGDEGLLPEDVGHHLGRVLRLPPGEELLLLDGAGAVCRARLLAFGPRGAQVRVLERWREAEHGLPIHLIQSLPKADKLELVLQKGTELGITVFSPVLSERGVCHPVDSRQAKRHQRWTKIVREAARQCRRPVIPQLDEIQPLALALGSCAEPLRLMLWEEESRPLAEVLPPSPPSAVALLVGPEGGFSPREAELARNFGFLPVRLGPRILRSETAGFAVASILQYIYGDLGAPAA</sequence>
<dbReference type="PANTHER" id="PTHR30027">
    <property type="entry name" value="RIBOSOMAL RNA SMALL SUBUNIT METHYLTRANSFERASE E"/>
    <property type="match status" value="1"/>
</dbReference>
<reference evidence="13 14" key="1">
    <citation type="submission" date="2019-07" db="EMBL/GenBank/DDBJ databases">
        <title>Insights of Desulfuromonas acetexigens electromicrobiology.</title>
        <authorList>
            <person name="Katuri K."/>
            <person name="Sapireddy V."/>
            <person name="Shaw D.R."/>
            <person name="Saikaly P."/>
        </authorList>
    </citation>
    <scope>NUCLEOTIDE SEQUENCE [LARGE SCALE GENOMIC DNA]</scope>
    <source>
        <strain evidence="13 14">2873</strain>
    </source>
</reference>
<comment type="function">
    <text evidence="8 10">Specifically methylates the N3 position of the uracil ring of uridine 1498 (m3U1498) in 16S rRNA. Acts on the fully assembled 30S ribosomal subunit.</text>
</comment>
<protein>
    <recommendedName>
        <fullName evidence="10">Ribosomal RNA small subunit methyltransferase E</fullName>
        <ecNumber evidence="10">2.1.1.193</ecNumber>
    </recommendedName>
</protein>
<comment type="subcellular location">
    <subcellularLocation>
        <location evidence="1 10">Cytoplasm</location>
    </subcellularLocation>
</comment>
<comment type="caution">
    <text evidence="13">The sequence shown here is derived from an EMBL/GenBank/DDBJ whole genome shotgun (WGS) entry which is preliminary data.</text>
</comment>
<dbReference type="Pfam" id="PF04452">
    <property type="entry name" value="Methyltrans_RNA"/>
    <property type="match status" value="1"/>
</dbReference>
<dbReference type="SUPFAM" id="SSF75217">
    <property type="entry name" value="alpha/beta knot"/>
    <property type="match status" value="1"/>
</dbReference>
<keyword evidence="3 10" id="KW-0963">Cytoplasm</keyword>
<dbReference type="NCBIfam" id="NF008692">
    <property type="entry name" value="PRK11713.1-5"/>
    <property type="match status" value="1"/>
</dbReference>
<accession>A0A550JF25</accession>
<evidence type="ECO:0000313" key="13">
    <source>
        <dbReference type="EMBL" id="TRO81795.1"/>
    </source>
</evidence>
<dbReference type="AlphaFoldDB" id="A0A550JF25"/>
<organism evidence="13 14">
    <name type="scientific">Trichloromonas acetexigens</name>
    <dbReference type="NCBI Taxonomy" id="38815"/>
    <lineage>
        <taxon>Bacteria</taxon>
        <taxon>Pseudomonadati</taxon>
        <taxon>Thermodesulfobacteriota</taxon>
        <taxon>Desulfuromonadia</taxon>
        <taxon>Desulfuromonadales</taxon>
        <taxon>Trichloromonadaceae</taxon>
        <taxon>Trichloromonas</taxon>
    </lineage>
</organism>
<evidence type="ECO:0000256" key="2">
    <source>
        <dbReference type="ARBA" id="ARBA00005528"/>
    </source>
</evidence>
<dbReference type="InterPro" id="IPR046886">
    <property type="entry name" value="RsmE_MTase_dom"/>
</dbReference>
<evidence type="ECO:0000313" key="14">
    <source>
        <dbReference type="Proteomes" id="UP000317155"/>
    </source>
</evidence>
<evidence type="ECO:0000256" key="7">
    <source>
        <dbReference type="ARBA" id="ARBA00022691"/>
    </source>
</evidence>
<dbReference type="InterPro" id="IPR046887">
    <property type="entry name" value="RsmE_PUA-like"/>
</dbReference>
<evidence type="ECO:0000256" key="1">
    <source>
        <dbReference type="ARBA" id="ARBA00004496"/>
    </source>
</evidence>
<dbReference type="NCBIfam" id="TIGR00046">
    <property type="entry name" value="RsmE family RNA methyltransferase"/>
    <property type="match status" value="1"/>
</dbReference>
<dbReference type="Proteomes" id="UP000317155">
    <property type="component" value="Unassembled WGS sequence"/>
</dbReference>
<dbReference type="OrthoDB" id="9815641at2"/>
<dbReference type="EMBL" id="VJVV01000005">
    <property type="protein sequence ID" value="TRO81795.1"/>
    <property type="molecule type" value="Genomic_DNA"/>
</dbReference>
<evidence type="ECO:0000256" key="3">
    <source>
        <dbReference type="ARBA" id="ARBA00022490"/>
    </source>
</evidence>
<dbReference type="InterPro" id="IPR015947">
    <property type="entry name" value="PUA-like_sf"/>
</dbReference>
<keyword evidence="4 10" id="KW-0698">rRNA processing</keyword>
<keyword evidence="6 10" id="KW-0808">Transferase</keyword>
<evidence type="ECO:0000256" key="8">
    <source>
        <dbReference type="ARBA" id="ARBA00025699"/>
    </source>
</evidence>
<evidence type="ECO:0000259" key="12">
    <source>
        <dbReference type="Pfam" id="PF20260"/>
    </source>
</evidence>
<evidence type="ECO:0000256" key="9">
    <source>
        <dbReference type="ARBA" id="ARBA00047944"/>
    </source>
</evidence>